<feature type="transmembrane region" description="Helical" evidence="6">
    <location>
        <begin position="288"/>
        <end position="308"/>
    </location>
</feature>
<feature type="transmembrane region" description="Helical" evidence="6">
    <location>
        <begin position="48"/>
        <end position="67"/>
    </location>
</feature>
<gene>
    <name evidence="8" type="ORF">GSM42_15960</name>
</gene>
<dbReference type="SUPFAM" id="SSF103473">
    <property type="entry name" value="MFS general substrate transporter"/>
    <property type="match status" value="1"/>
</dbReference>
<dbReference type="PANTHER" id="PTHR42718">
    <property type="entry name" value="MAJOR FACILITATOR SUPERFAMILY MULTIDRUG TRANSPORTER MFSC"/>
    <property type="match status" value="1"/>
</dbReference>
<feature type="transmembrane region" description="Helical" evidence="6">
    <location>
        <begin position="220"/>
        <end position="236"/>
    </location>
</feature>
<dbReference type="PANTHER" id="PTHR42718:SF9">
    <property type="entry name" value="MAJOR FACILITATOR SUPERFAMILY MULTIDRUG TRANSPORTER MFSC"/>
    <property type="match status" value="1"/>
</dbReference>
<reference evidence="8 9" key="1">
    <citation type="submission" date="2019-12" db="EMBL/GenBank/DDBJ databases">
        <title>Whole-genome analyses of novel actinobacteria.</title>
        <authorList>
            <person name="Sahin N."/>
            <person name="Saygin H."/>
        </authorList>
    </citation>
    <scope>NUCLEOTIDE SEQUENCE [LARGE SCALE GENOMIC DNA]</scope>
    <source>
        <strain evidence="8 9">KC615</strain>
    </source>
</reference>
<evidence type="ECO:0000256" key="1">
    <source>
        <dbReference type="ARBA" id="ARBA00004651"/>
    </source>
</evidence>
<evidence type="ECO:0000313" key="9">
    <source>
        <dbReference type="Proteomes" id="UP000430692"/>
    </source>
</evidence>
<keyword evidence="3 6" id="KW-0812">Transmembrane</keyword>
<evidence type="ECO:0000256" key="4">
    <source>
        <dbReference type="ARBA" id="ARBA00022989"/>
    </source>
</evidence>
<sequence length="455" mass="50129">MESKVNQQTGEILMKIVMFTLILSSMSVLMFIYVLPEISKEFHLSLSQVSWLSSSYGIIYAIGTVTYGKLADRFQLKNLLTFGLVIFAIGSLIGLLSQTFWMALIGRCMQAIGAGAIPATATLIPVRYFPPEKRGRALGMMAVGLALGSALGPVVSALIASIANWRWLFVVPMLILVTLPFYRKYLEDHTPKSHDKFDWTGSALLGVSIVFFMLSVTNHIWWLLVVAFLSIALFVIRIRVAKQPFIPAKLFSNNKYTLYLIISFFINGIGTSLYFLTPIFLSEVQKLSTFWIGFAMVPATVASAILGKQGGKLADSKGNASLYFLASSLLVICFVLLSSFIGSPAWLVAIILVLGNVGQSFMIIVMLNSASQTLPKDQVGVGMGILQMLNFISQGVGTAIYSSVVDIGSTVHWNPISMNSLGYVYSNIFLVLAVLHLFIFFVYYYQFGRVKSNSY</sequence>
<feature type="transmembrane region" description="Helical" evidence="6">
    <location>
        <begin position="104"/>
        <end position="126"/>
    </location>
</feature>
<comment type="subcellular location">
    <subcellularLocation>
        <location evidence="1">Cell membrane</location>
        <topology evidence="1">Multi-pass membrane protein</topology>
    </subcellularLocation>
</comment>
<dbReference type="CDD" id="cd17321">
    <property type="entry name" value="MFS_MMR_MDR_like"/>
    <property type="match status" value="1"/>
</dbReference>
<protein>
    <submittedName>
        <fullName evidence="8">MFS transporter</fullName>
    </submittedName>
</protein>
<dbReference type="EMBL" id="WUUL01000012">
    <property type="protein sequence ID" value="MXQ55183.1"/>
    <property type="molecule type" value="Genomic_DNA"/>
</dbReference>
<dbReference type="RefSeq" id="WP_160802534.1">
    <property type="nucleotide sequence ID" value="NZ_WUUL01000012.1"/>
</dbReference>
<feature type="transmembrane region" description="Helical" evidence="6">
    <location>
        <begin position="12"/>
        <end position="36"/>
    </location>
</feature>
<feature type="transmembrane region" description="Helical" evidence="6">
    <location>
        <begin position="256"/>
        <end position="276"/>
    </location>
</feature>
<feature type="transmembrane region" description="Helical" evidence="6">
    <location>
        <begin position="424"/>
        <end position="445"/>
    </location>
</feature>
<dbReference type="Pfam" id="PF07690">
    <property type="entry name" value="MFS_1"/>
    <property type="match status" value="1"/>
</dbReference>
<dbReference type="AlphaFoldDB" id="A0A6I4VW88"/>
<name>A0A6I4VW88_9BACL</name>
<dbReference type="Gene3D" id="1.20.1250.20">
    <property type="entry name" value="MFS general substrate transporter like domains"/>
    <property type="match status" value="1"/>
</dbReference>
<feature type="transmembrane region" description="Helical" evidence="6">
    <location>
        <begin position="79"/>
        <end position="98"/>
    </location>
</feature>
<dbReference type="InterPro" id="IPR036259">
    <property type="entry name" value="MFS_trans_sf"/>
</dbReference>
<proteinExistence type="predicted"/>
<evidence type="ECO:0000256" key="2">
    <source>
        <dbReference type="ARBA" id="ARBA00022448"/>
    </source>
</evidence>
<feature type="transmembrane region" description="Helical" evidence="6">
    <location>
        <begin position="346"/>
        <end position="367"/>
    </location>
</feature>
<evidence type="ECO:0000256" key="3">
    <source>
        <dbReference type="ARBA" id="ARBA00022692"/>
    </source>
</evidence>
<evidence type="ECO:0000259" key="7">
    <source>
        <dbReference type="PROSITE" id="PS50850"/>
    </source>
</evidence>
<evidence type="ECO:0000256" key="5">
    <source>
        <dbReference type="ARBA" id="ARBA00023136"/>
    </source>
</evidence>
<feature type="transmembrane region" description="Helical" evidence="6">
    <location>
        <begin position="138"/>
        <end position="159"/>
    </location>
</feature>
<comment type="caution">
    <text evidence="8">The sequence shown here is derived from an EMBL/GenBank/DDBJ whole genome shotgun (WGS) entry which is preliminary data.</text>
</comment>
<dbReference type="PROSITE" id="PS50850">
    <property type="entry name" value="MFS"/>
    <property type="match status" value="1"/>
</dbReference>
<keyword evidence="9" id="KW-1185">Reference proteome</keyword>
<keyword evidence="5 6" id="KW-0472">Membrane</keyword>
<dbReference type="PRINTS" id="PR01036">
    <property type="entry name" value="TCRTETB"/>
</dbReference>
<feature type="domain" description="Major facilitator superfamily (MFS) profile" evidence="7">
    <location>
        <begin position="13"/>
        <end position="451"/>
    </location>
</feature>
<organism evidence="8 9">
    <name type="scientific">Shimazuella alba</name>
    <dbReference type="NCBI Taxonomy" id="2690964"/>
    <lineage>
        <taxon>Bacteria</taxon>
        <taxon>Bacillati</taxon>
        <taxon>Bacillota</taxon>
        <taxon>Bacilli</taxon>
        <taxon>Bacillales</taxon>
        <taxon>Thermoactinomycetaceae</taxon>
        <taxon>Shimazuella</taxon>
    </lineage>
</organism>
<feature type="transmembrane region" description="Helical" evidence="6">
    <location>
        <begin position="379"/>
        <end position="404"/>
    </location>
</feature>
<feature type="transmembrane region" description="Helical" evidence="6">
    <location>
        <begin position="320"/>
        <end position="340"/>
    </location>
</feature>
<keyword evidence="4 6" id="KW-1133">Transmembrane helix</keyword>
<dbReference type="Gene3D" id="1.20.1720.10">
    <property type="entry name" value="Multidrug resistance protein D"/>
    <property type="match status" value="1"/>
</dbReference>
<dbReference type="InterPro" id="IPR011701">
    <property type="entry name" value="MFS"/>
</dbReference>
<evidence type="ECO:0000313" key="8">
    <source>
        <dbReference type="EMBL" id="MXQ55183.1"/>
    </source>
</evidence>
<dbReference type="GO" id="GO:0005886">
    <property type="term" value="C:plasma membrane"/>
    <property type="evidence" value="ECO:0007669"/>
    <property type="project" value="UniProtKB-SubCell"/>
</dbReference>
<dbReference type="GO" id="GO:0022857">
    <property type="term" value="F:transmembrane transporter activity"/>
    <property type="evidence" value="ECO:0007669"/>
    <property type="project" value="InterPro"/>
</dbReference>
<dbReference type="Proteomes" id="UP000430692">
    <property type="component" value="Unassembled WGS sequence"/>
</dbReference>
<evidence type="ECO:0000256" key="6">
    <source>
        <dbReference type="SAM" id="Phobius"/>
    </source>
</evidence>
<feature type="transmembrane region" description="Helical" evidence="6">
    <location>
        <begin position="165"/>
        <end position="185"/>
    </location>
</feature>
<dbReference type="InterPro" id="IPR020846">
    <property type="entry name" value="MFS_dom"/>
</dbReference>
<keyword evidence="2" id="KW-0813">Transport</keyword>
<feature type="transmembrane region" description="Helical" evidence="6">
    <location>
        <begin position="197"/>
        <end position="214"/>
    </location>
</feature>
<accession>A0A6I4VW88</accession>